<dbReference type="Gene3D" id="3.90.550.50">
    <property type="match status" value="1"/>
</dbReference>
<feature type="compositionally biased region" description="Basic and acidic residues" evidence="7">
    <location>
        <begin position="73"/>
        <end position="91"/>
    </location>
</feature>
<evidence type="ECO:0000313" key="9">
    <source>
        <dbReference type="Proteomes" id="UP000809789"/>
    </source>
</evidence>
<dbReference type="GO" id="GO:0016020">
    <property type="term" value="C:membrane"/>
    <property type="evidence" value="ECO:0007669"/>
    <property type="project" value="UniProtKB-SubCell"/>
</dbReference>
<keyword evidence="4" id="KW-0735">Signal-anchor</keyword>
<evidence type="ECO:0008006" key="10">
    <source>
        <dbReference type="Google" id="ProtNLM"/>
    </source>
</evidence>
<evidence type="ECO:0000256" key="2">
    <source>
        <dbReference type="ARBA" id="ARBA00006462"/>
    </source>
</evidence>
<sequence>MSSRLLTMKFMQRASASTSHSPSQSQPNSPSTPSAPPSKKQRLSNGSSLPSYTPDRQRETSQERIVRESIQAEEAKRDEALERLGREKGETRWVLSTLTHGDEEGENEDWDGGVAGGRFRIVGLGEIDRENAEGESVGRRTFGRALPKMRGRAGEEEEGDERGSSESGSDSRSGSGSEEDELEDVDSLIQRGRSEAAERARREMKEKRRERGREGSRMASERRGGRGGGISSGGGSGVRGGRGGVCFSRLVIFPCFAIPFRTRPCRALLSVIAFVVGCVLFLNSSSHVRSHASHIWKSTSCLEKAPTSELKQDPVQQIDLDDIWSGDDDGTSEIDFGDSTPRHNAGSRLATEDTSKGHDTNDFSLRPTTSSTLSTTDDHCSTAPDSSNIFISLKTGASELHAKLPAHLLTLAHCISPNNLMIFSDGPDTFAGHTIHDVLANISSTHKVSHPDFTHYRHLHLARQLRLSPASLPRGNTRSWDLDKWKFLPLTFATYASAPASVEWFFFIEADTSVSWLNLLFWLSTLDAKKPHYIGAGRVVGDISFAHGGSGYILSRPAMETLVRRRKEEGVAKYDARWEEETTRHSMGDAILAVALKEAGVEMEGGGSYLQSENLGGLELDEGRLCEPLVTMHHVDAALVSDLWALQGEWVGRYGWGERMLRREVVERFMLGLMKGRRKGWDNGAEKRRLVVEDVLMEEERGKDGLVEPGKWKGAETEATDDEDGCERACEEWNECVQWMWRPGRCYMDNQLKMGEVDMGTKDGKINALSKDGQTWTSGWHQKRLGRMMQRVRKCK</sequence>
<organism evidence="8 9">
    <name type="scientific">Elsinoe batatas</name>
    <dbReference type="NCBI Taxonomy" id="2601811"/>
    <lineage>
        <taxon>Eukaryota</taxon>
        <taxon>Fungi</taxon>
        <taxon>Dikarya</taxon>
        <taxon>Ascomycota</taxon>
        <taxon>Pezizomycotina</taxon>
        <taxon>Dothideomycetes</taxon>
        <taxon>Dothideomycetidae</taxon>
        <taxon>Myriangiales</taxon>
        <taxon>Elsinoaceae</taxon>
        <taxon>Elsinoe</taxon>
    </lineage>
</organism>
<evidence type="ECO:0000256" key="1">
    <source>
        <dbReference type="ARBA" id="ARBA00004606"/>
    </source>
</evidence>
<feature type="compositionally biased region" description="Basic and acidic residues" evidence="7">
    <location>
        <begin position="55"/>
        <end position="67"/>
    </location>
</feature>
<feature type="compositionally biased region" description="Basic and acidic residues" evidence="7">
    <location>
        <begin position="350"/>
        <end position="361"/>
    </location>
</feature>
<dbReference type="InterPro" id="IPR026050">
    <property type="entry name" value="C1GALT1/C1GALT1_chp1"/>
</dbReference>
<reference evidence="8" key="1">
    <citation type="submission" date="2021-07" db="EMBL/GenBank/DDBJ databases">
        <title>Elsinoe batatas strain:CRI-CJ2 Genome sequencing and assembly.</title>
        <authorList>
            <person name="Huang L."/>
        </authorList>
    </citation>
    <scope>NUCLEOTIDE SEQUENCE</scope>
    <source>
        <strain evidence="8">CRI-CJ2</strain>
    </source>
</reference>
<evidence type="ECO:0000256" key="5">
    <source>
        <dbReference type="ARBA" id="ARBA00022989"/>
    </source>
</evidence>
<keyword evidence="9" id="KW-1185">Reference proteome</keyword>
<comment type="similarity">
    <text evidence="2">Belongs to the glycosyltransferase 31 family. Beta3-Gal-T subfamily.</text>
</comment>
<keyword evidence="5" id="KW-1133">Transmembrane helix</keyword>
<comment type="caution">
    <text evidence="8">The sequence shown here is derived from an EMBL/GenBank/DDBJ whole genome shotgun (WGS) entry which is preliminary data.</text>
</comment>
<evidence type="ECO:0000256" key="6">
    <source>
        <dbReference type="ARBA" id="ARBA00023136"/>
    </source>
</evidence>
<dbReference type="PANTHER" id="PTHR23033">
    <property type="entry name" value="BETA1,3-GALACTOSYLTRANSFERASE"/>
    <property type="match status" value="1"/>
</dbReference>
<comment type="subcellular location">
    <subcellularLocation>
        <location evidence="1">Membrane</location>
        <topology evidence="1">Single-pass type II membrane protein</topology>
    </subcellularLocation>
</comment>
<dbReference type="AlphaFoldDB" id="A0A8K0L3Q3"/>
<keyword evidence="3" id="KW-0812">Transmembrane</keyword>
<dbReference type="EMBL" id="JAESVG020000004">
    <property type="protein sequence ID" value="KAG8627909.1"/>
    <property type="molecule type" value="Genomic_DNA"/>
</dbReference>
<keyword evidence="6" id="KW-0472">Membrane</keyword>
<gene>
    <name evidence="8" type="ORF">KVT40_003782</name>
</gene>
<protein>
    <recommendedName>
        <fullName evidence="10">Glycosyltransferase family 31 protein</fullName>
    </recommendedName>
</protein>
<feature type="compositionally biased region" description="Low complexity" evidence="7">
    <location>
        <begin position="165"/>
        <end position="176"/>
    </location>
</feature>
<feature type="compositionally biased region" description="Gly residues" evidence="7">
    <location>
        <begin position="226"/>
        <end position="238"/>
    </location>
</feature>
<feature type="region of interest" description="Disordered" evidence="7">
    <location>
        <begin position="1"/>
        <end position="92"/>
    </location>
</feature>
<evidence type="ECO:0000256" key="7">
    <source>
        <dbReference type="SAM" id="MobiDB-lite"/>
    </source>
</evidence>
<feature type="compositionally biased region" description="Low complexity" evidence="7">
    <location>
        <begin position="15"/>
        <end position="32"/>
    </location>
</feature>
<dbReference type="Proteomes" id="UP000809789">
    <property type="component" value="Unassembled WGS sequence"/>
</dbReference>
<feature type="compositionally biased region" description="Acidic residues" evidence="7">
    <location>
        <begin position="177"/>
        <end position="186"/>
    </location>
</feature>
<feature type="compositionally biased region" description="Basic and acidic residues" evidence="7">
    <location>
        <begin position="192"/>
        <end position="224"/>
    </location>
</feature>
<evidence type="ECO:0000256" key="4">
    <source>
        <dbReference type="ARBA" id="ARBA00022968"/>
    </source>
</evidence>
<dbReference type="OrthoDB" id="427960at2759"/>
<accession>A0A8K0L3Q3</accession>
<proteinExistence type="inferred from homology"/>
<evidence type="ECO:0000256" key="3">
    <source>
        <dbReference type="ARBA" id="ARBA00022692"/>
    </source>
</evidence>
<evidence type="ECO:0000313" key="8">
    <source>
        <dbReference type="EMBL" id="KAG8627909.1"/>
    </source>
</evidence>
<feature type="region of interest" description="Disordered" evidence="7">
    <location>
        <begin position="331"/>
        <end position="378"/>
    </location>
</feature>
<dbReference type="PANTHER" id="PTHR23033:SF47">
    <property type="entry name" value="APPLE DOMAIN-CONTAINING PROTEIN-RELATED"/>
    <property type="match status" value="1"/>
</dbReference>
<feature type="region of interest" description="Disordered" evidence="7">
    <location>
        <begin position="132"/>
        <end position="238"/>
    </location>
</feature>
<name>A0A8K0L3Q3_9PEZI</name>